<sequence>MNSFLKAHFQPPIKDHLHSRCLLHSHWTSTFEVTPSCSNPSLQHQEHQSTRKRVEGCWRSLGTSTQNQQQNLACYKETLRKEKKNLLSRQTTSLDIKITLRICCKVRRQQFCAEVEAGVIFNMFAIPTISSRQTIVNKYLQNNKGINWNGLTIDDPVVEVWWSTSLDMSSFLGVIKYLK</sequence>
<evidence type="ECO:0000313" key="2">
    <source>
        <dbReference type="Proteomes" id="UP000887159"/>
    </source>
</evidence>
<accession>A0A8X6SG28</accession>
<organism evidence="1 2">
    <name type="scientific">Trichonephila clavipes</name>
    <name type="common">Golden silk orbweaver</name>
    <name type="synonym">Nephila clavipes</name>
    <dbReference type="NCBI Taxonomy" id="2585209"/>
    <lineage>
        <taxon>Eukaryota</taxon>
        <taxon>Metazoa</taxon>
        <taxon>Ecdysozoa</taxon>
        <taxon>Arthropoda</taxon>
        <taxon>Chelicerata</taxon>
        <taxon>Arachnida</taxon>
        <taxon>Araneae</taxon>
        <taxon>Araneomorphae</taxon>
        <taxon>Entelegynae</taxon>
        <taxon>Araneoidea</taxon>
        <taxon>Nephilidae</taxon>
        <taxon>Trichonephila</taxon>
    </lineage>
</organism>
<evidence type="ECO:0000313" key="1">
    <source>
        <dbReference type="EMBL" id="GFY13019.1"/>
    </source>
</evidence>
<comment type="caution">
    <text evidence="1">The sequence shown here is derived from an EMBL/GenBank/DDBJ whole genome shotgun (WGS) entry which is preliminary data.</text>
</comment>
<keyword evidence="2" id="KW-1185">Reference proteome</keyword>
<dbReference type="EMBL" id="BMAU01021319">
    <property type="protein sequence ID" value="GFY13019.1"/>
    <property type="molecule type" value="Genomic_DNA"/>
</dbReference>
<name>A0A8X6SG28_TRICX</name>
<dbReference type="AlphaFoldDB" id="A0A8X6SG28"/>
<protein>
    <submittedName>
        <fullName evidence="1">Uncharacterized protein</fullName>
    </submittedName>
</protein>
<dbReference type="Proteomes" id="UP000887159">
    <property type="component" value="Unassembled WGS sequence"/>
</dbReference>
<proteinExistence type="predicted"/>
<reference evidence="1" key="1">
    <citation type="submission" date="2020-08" db="EMBL/GenBank/DDBJ databases">
        <title>Multicomponent nature underlies the extraordinary mechanical properties of spider dragline silk.</title>
        <authorList>
            <person name="Kono N."/>
            <person name="Nakamura H."/>
            <person name="Mori M."/>
            <person name="Yoshida Y."/>
            <person name="Ohtoshi R."/>
            <person name="Malay A.D."/>
            <person name="Moran D.A.P."/>
            <person name="Tomita M."/>
            <person name="Numata K."/>
            <person name="Arakawa K."/>
        </authorList>
    </citation>
    <scope>NUCLEOTIDE SEQUENCE</scope>
</reference>
<gene>
    <name evidence="1" type="ORF">TNCV_665851</name>
</gene>